<dbReference type="GO" id="GO:0008915">
    <property type="term" value="F:lipid-A-disaccharide synthase activity"/>
    <property type="evidence" value="ECO:0007669"/>
    <property type="project" value="UniProtKB-EC"/>
</dbReference>
<dbReference type="NCBIfam" id="TIGR00215">
    <property type="entry name" value="lpxB"/>
    <property type="match status" value="1"/>
</dbReference>
<evidence type="ECO:0000256" key="3">
    <source>
        <dbReference type="ARBA" id="ARBA00022556"/>
    </source>
</evidence>
<keyword evidence="5 8" id="KW-0808">Transferase</keyword>
<evidence type="ECO:0000256" key="4">
    <source>
        <dbReference type="ARBA" id="ARBA00022676"/>
    </source>
</evidence>
<sequence length="378" mass="42737">MNKRIMIIAGEVSGDMHGSALIKSIRELEPNVNICGIGGNLMQAAGMDLIYHIKEMAFLGFVEIIKHLPFIKRVQKDLLKRIKNENIKEVVLIDYPGFNLNIAPKIKKLGVKVYYYISPQIWAWGQGRIKKIKKYIDKMIVLFPFEKEFYERFNVEVEYVGHPLIDRIQEYNFLTKEELFEKLNMQQSKEILLVMPGSRDQEVQRIFPEVIKAAKLIADKCNMNIVVACSENINEALLKDIAGNIDLTISHGNNYDLISHAKFGIIKSGTSTLESGLMQLPSIVVYKTAGLTYRIGKSLAKIKNIAMANIIIGETIFPELIQSDVNKEKIFSEADKILSDEGLYNSIKEKLSLIREKLGNPGASKRAAEIIVAGYNEN</sequence>
<gene>
    <name evidence="8" type="ORF">ASZ90_003243</name>
</gene>
<name>A0A0W8G184_9ZZZZ</name>
<dbReference type="PANTHER" id="PTHR30372">
    <property type="entry name" value="LIPID-A-DISACCHARIDE SYNTHASE"/>
    <property type="match status" value="1"/>
</dbReference>
<comment type="caution">
    <text evidence="8">The sequence shown here is derived from an EMBL/GenBank/DDBJ whole genome shotgun (WGS) entry which is preliminary data.</text>
</comment>
<keyword evidence="3" id="KW-0441">Lipid A biosynthesis</keyword>
<dbReference type="Gene3D" id="3.40.50.2000">
    <property type="entry name" value="Glycogen Phosphorylase B"/>
    <property type="match status" value="1"/>
</dbReference>
<evidence type="ECO:0000256" key="7">
    <source>
        <dbReference type="ARBA" id="ARBA00048975"/>
    </source>
</evidence>
<dbReference type="InterPro" id="IPR003835">
    <property type="entry name" value="Glyco_trans_19"/>
</dbReference>
<dbReference type="HAMAP" id="MF_00392">
    <property type="entry name" value="LpxB"/>
    <property type="match status" value="1"/>
</dbReference>
<proteinExistence type="inferred from homology"/>
<dbReference type="AlphaFoldDB" id="A0A0W8G184"/>
<evidence type="ECO:0000313" key="8">
    <source>
        <dbReference type="EMBL" id="KUG26912.1"/>
    </source>
</evidence>
<dbReference type="GO" id="GO:0009245">
    <property type="term" value="P:lipid A biosynthetic process"/>
    <property type="evidence" value="ECO:0007669"/>
    <property type="project" value="UniProtKB-KW"/>
</dbReference>
<evidence type="ECO:0000256" key="2">
    <source>
        <dbReference type="ARBA" id="ARBA00022516"/>
    </source>
</evidence>
<dbReference type="GO" id="GO:0016020">
    <property type="term" value="C:membrane"/>
    <property type="evidence" value="ECO:0007669"/>
    <property type="project" value="GOC"/>
</dbReference>
<comment type="catalytic activity">
    <reaction evidence="7">
        <text>a lipid X + a UDP-2-N,3-O-bis[(3R)-3-hydroxyacyl]-alpha-D-glucosamine = a lipid A disaccharide + UDP + H(+)</text>
        <dbReference type="Rhea" id="RHEA:67828"/>
        <dbReference type="ChEBI" id="CHEBI:15378"/>
        <dbReference type="ChEBI" id="CHEBI:58223"/>
        <dbReference type="ChEBI" id="CHEBI:137748"/>
        <dbReference type="ChEBI" id="CHEBI:176338"/>
        <dbReference type="ChEBI" id="CHEBI:176343"/>
        <dbReference type="EC" id="2.4.1.182"/>
    </reaction>
</comment>
<dbReference type="EMBL" id="LNQE01000388">
    <property type="protein sequence ID" value="KUG26912.1"/>
    <property type="molecule type" value="Genomic_DNA"/>
</dbReference>
<protein>
    <recommendedName>
        <fullName evidence="1">lipid-A-disaccharide synthase</fullName>
        <ecNumber evidence="1">2.4.1.182</ecNumber>
    </recommendedName>
</protein>
<dbReference type="Pfam" id="PF02684">
    <property type="entry name" value="LpxB"/>
    <property type="match status" value="1"/>
</dbReference>
<reference evidence="8" key="1">
    <citation type="journal article" date="2015" name="Proc. Natl. Acad. Sci. U.S.A.">
        <title>Networks of energetic and metabolic interactions define dynamics in microbial communities.</title>
        <authorList>
            <person name="Embree M."/>
            <person name="Liu J.K."/>
            <person name="Al-Bassam M.M."/>
            <person name="Zengler K."/>
        </authorList>
    </citation>
    <scope>NUCLEOTIDE SEQUENCE</scope>
</reference>
<accession>A0A0W8G184</accession>
<dbReference type="PANTHER" id="PTHR30372:SF4">
    <property type="entry name" value="LIPID-A-DISACCHARIDE SYNTHASE, MITOCHONDRIAL-RELATED"/>
    <property type="match status" value="1"/>
</dbReference>
<evidence type="ECO:0000256" key="5">
    <source>
        <dbReference type="ARBA" id="ARBA00022679"/>
    </source>
</evidence>
<evidence type="ECO:0000256" key="6">
    <source>
        <dbReference type="ARBA" id="ARBA00023098"/>
    </source>
</evidence>
<keyword evidence="4 8" id="KW-0328">Glycosyltransferase</keyword>
<dbReference type="EC" id="2.4.1.182" evidence="1"/>
<dbReference type="SUPFAM" id="SSF53756">
    <property type="entry name" value="UDP-Glycosyltransferase/glycogen phosphorylase"/>
    <property type="match status" value="1"/>
</dbReference>
<keyword evidence="6" id="KW-0443">Lipid metabolism</keyword>
<organism evidence="8">
    <name type="scientific">hydrocarbon metagenome</name>
    <dbReference type="NCBI Taxonomy" id="938273"/>
    <lineage>
        <taxon>unclassified sequences</taxon>
        <taxon>metagenomes</taxon>
        <taxon>ecological metagenomes</taxon>
    </lineage>
</organism>
<dbReference type="GO" id="GO:0005543">
    <property type="term" value="F:phospholipid binding"/>
    <property type="evidence" value="ECO:0007669"/>
    <property type="project" value="TreeGrafter"/>
</dbReference>
<evidence type="ECO:0000256" key="1">
    <source>
        <dbReference type="ARBA" id="ARBA00012687"/>
    </source>
</evidence>
<keyword evidence="2" id="KW-0444">Lipid biosynthesis</keyword>